<keyword evidence="3" id="KW-1185">Reference proteome</keyword>
<dbReference type="AlphaFoldDB" id="A0A380LNC4"/>
<protein>
    <submittedName>
        <fullName evidence="2">Lin0465 protein</fullName>
        <ecNumber evidence="2">3.2.-.-</ecNumber>
    </submittedName>
</protein>
<organism evidence="2 3">
    <name type="scientific">Faecalicoccus pleomorphus</name>
    <dbReference type="NCBI Taxonomy" id="1323"/>
    <lineage>
        <taxon>Bacteria</taxon>
        <taxon>Bacillati</taxon>
        <taxon>Bacillota</taxon>
        <taxon>Erysipelotrichia</taxon>
        <taxon>Erysipelotrichales</taxon>
        <taxon>Erysipelotrichaceae</taxon>
        <taxon>Faecalicoccus</taxon>
    </lineage>
</organism>
<dbReference type="GO" id="GO:0016798">
    <property type="term" value="F:hydrolase activity, acting on glycosyl bonds"/>
    <property type="evidence" value="ECO:0007669"/>
    <property type="project" value="UniProtKB-KW"/>
</dbReference>
<dbReference type="InterPro" id="IPR029062">
    <property type="entry name" value="Class_I_gatase-like"/>
</dbReference>
<name>A0A380LNC4_9FIRM</name>
<dbReference type="InterPro" id="IPR002818">
    <property type="entry name" value="DJ-1/PfpI"/>
</dbReference>
<dbReference type="EC" id="3.2.-.-" evidence="2"/>
<keyword evidence="2" id="KW-0326">Glycosidase</keyword>
<reference evidence="2 3" key="1">
    <citation type="submission" date="2018-06" db="EMBL/GenBank/DDBJ databases">
        <authorList>
            <consortium name="Pathogen Informatics"/>
            <person name="Doyle S."/>
        </authorList>
    </citation>
    <scope>NUCLEOTIDE SEQUENCE [LARGE SCALE GENOMIC DNA]</scope>
    <source>
        <strain evidence="2 3">NCTC11087</strain>
    </source>
</reference>
<dbReference type="SUPFAM" id="SSF52317">
    <property type="entry name" value="Class I glutamine amidotransferase-like"/>
    <property type="match status" value="1"/>
</dbReference>
<dbReference type="EMBL" id="UHFX01000003">
    <property type="protein sequence ID" value="SUO04312.1"/>
    <property type="molecule type" value="Genomic_DNA"/>
</dbReference>
<evidence type="ECO:0000259" key="1">
    <source>
        <dbReference type="Pfam" id="PF01965"/>
    </source>
</evidence>
<keyword evidence="2" id="KW-0378">Hydrolase</keyword>
<gene>
    <name evidence="2" type="primary">lin0465</name>
    <name evidence="2" type="ORF">NCTC11087_01222</name>
</gene>
<feature type="domain" description="DJ-1/PfpI" evidence="1">
    <location>
        <begin position="6"/>
        <end position="131"/>
    </location>
</feature>
<accession>A0A380LNC4</accession>
<sequence length="180" mass="20431">MKETSSFELFTVGISKEPVTTAGGLKIVPDICINEMDEEQAAALLLIGPDTWMEDQHQPILERTVSFLEAGKTVAAIYGATLGLAKQGILNRYQHTGNALFYLQSIDTYKGYSYYIDKVAVQDQNLITASFAVSLLWIKYIMENLKLYSEQTLDAWYRYFSIGQVEYFEKLIASFNEEIH</sequence>
<evidence type="ECO:0000313" key="2">
    <source>
        <dbReference type="EMBL" id="SUO04312.1"/>
    </source>
</evidence>
<evidence type="ECO:0000313" key="3">
    <source>
        <dbReference type="Proteomes" id="UP000255523"/>
    </source>
</evidence>
<dbReference type="RefSeq" id="WP_022789369.1">
    <property type="nucleotide sequence ID" value="NZ_UHFX01000003.1"/>
</dbReference>
<dbReference type="Pfam" id="PF01965">
    <property type="entry name" value="DJ-1_PfpI"/>
    <property type="match status" value="1"/>
</dbReference>
<dbReference type="Proteomes" id="UP000255523">
    <property type="component" value="Unassembled WGS sequence"/>
</dbReference>
<dbReference type="GeneID" id="77462187"/>
<dbReference type="Gene3D" id="3.40.50.880">
    <property type="match status" value="1"/>
</dbReference>
<proteinExistence type="predicted"/>